<keyword evidence="4 8" id="KW-1133">Transmembrane helix</keyword>
<reference evidence="11" key="1">
    <citation type="submission" date="2025-08" db="UniProtKB">
        <authorList>
            <consortium name="RefSeq"/>
        </authorList>
    </citation>
    <scope>IDENTIFICATION</scope>
</reference>
<evidence type="ECO:0000256" key="2">
    <source>
        <dbReference type="ARBA" id="ARBA00022475"/>
    </source>
</evidence>
<dbReference type="RefSeq" id="XP_065668252.1">
    <property type="nucleotide sequence ID" value="XM_065812180.1"/>
</dbReference>
<keyword evidence="10" id="KW-1185">Reference proteome</keyword>
<evidence type="ECO:0000256" key="6">
    <source>
        <dbReference type="ARBA" id="ARBA00023170"/>
    </source>
</evidence>
<evidence type="ECO:0000313" key="11">
    <source>
        <dbReference type="RefSeq" id="XP_065668252.1"/>
    </source>
</evidence>
<dbReference type="PROSITE" id="PS50262">
    <property type="entry name" value="G_PROTEIN_RECEP_F1_2"/>
    <property type="match status" value="1"/>
</dbReference>
<organism evidence="10 11">
    <name type="scientific">Hydra vulgaris</name>
    <name type="common">Hydra</name>
    <name type="synonym">Hydra attenuata</name>
    <dbReference type="NCBI Taxonomy" id="6087"/>
    <lineage>
        <taxon>Eukaryota</taxon>
        <taxon>Metazoa</taxon>
        <taxon>Cnidaria</taxon>
        <taxon>Hydrozoa</taxon>
        <taxon>Hydroidolina</taxon>
        <taxon>Anthoathecata</taxon>
        <taxon>Aplanulata</taxon>
        <taxon>Hydridae</taxon>
        <taxon>Hydra</taxon>
    </lineage>
</organism>
<dbReference type="PANTHER" id="PTHR24241">
    <property type="entry name" value="NEUROPEPTIDE RECEPTOR-RELATED G-PROTEIN COUPLED RECEPTOR"/>
    <property type="match status" value="1"/>
</dbReference>
<feature type="transmembrane region" description="Helical" evidence="8">
    <location>
        <begin position="156"/>
        <end position="177"/>
    </location>
</feature>
<evidence type="ECO:0000256" key="5">
    <source>
        <dbReference type="ARBA" id="ARBA00023136"/>
    </source>
</evidence>
<dbReference type="Proteomes" id="UP001652625">
    <property type="component" value="Chromosome 12"/>
</dbReference>
<keyword evidence="7" id="KW-0297">G-protein coupled receptor</keyword>
<evidence type="ECO:0000313" key="10">
    <source>
        <dbReference type="Proteomes" id="UP001652625"/>
    </source>
</evidence>
<dbReference type="SUPFAM" id="SSF81321">
    <property type="entry name" value="Family A G protein-coupled receptor-like"/>
    <property type="match status" value="1"/>
</dbReference>
<feature type="transmembrane region" description="Helical" evidence="8">
    <location>
        <begin position="250"/>
        <end position="269"/>
    </location>
</feature>
<keyword evidence="6 7" id="KW-0675">Receptor</keyword>
<sequence length="337" mass="39157">MICWRTTLFQLQNINIFAILSSILILATIFCNLFVIAVIKNLKKRKISNLFLLSLSISDLCVGMVLGPFTIIQVLDVDLLLSCRAHFVRGYLLVLLVGSSLLTLAAVSYDRYLLLTKLTNYNKYMTENKAFFIILFCWLFPGLIPIVKSFNMTTYVVLRITTCSFPLVTLGTFYYLITKEVYTKRFKFLQNKTNNNIVVNDFSLMCNENIDYLIDKNTANISNSATLSVHLFNTKNTRNYKNRIRVAKSVTLLIACYFAFIFPLNIWMILELSNLEYNTKAHQIFYLCAVFLMQANSCINPIIYYSKQSDIKKGFLQIFKPFITENRILKKRRRFKK</sequence>
<evidence type="ECO:0000259" key="9">
    <source>
        <dbReference type="PROSITE" id="PS50262"/>
    </source>
</evidence>
<accession>A0ABM4D1Z9</accession>
<dbReference type="PANTHER" id="PTHR24241:SF76">
    <property type="entry name" value="NEUROPEPTIDE SIFAMIDE RECEPTOR"/>
    <property type="match status" value="1"/>
</dbReference>
<comment type="subcellular location">
    <subcellularLocation>
        <location evidence="1">Cell membrane</location>
        <topology evidence="1">Multi-pass membrane protein</topology>
    </subcellularLocation>
</comment>
<dbReference type="Gene3D" id="1.20.1070.10">
    <property type="entry name" value="Rhodopsin 7-helix transmembrane proteins"/>
    <property type="match status" value="1"/>
</dbReference>
<feature type="domain" description="G-protein coupled receptors family 1 profile" evidence="9">
    <location>
        <begin position="31"/>
        <end position="304"/>
    </location>
</feature>
<evidence type="ECO:0000256" key="8">
    <source>
        <dbReference type="SAM" id="Phobius"/>
    </source>
</evidence>
<dbReference type="Pfam" id="PF00001">
    <property type="entry name" value="7tm_1"/>
    <property type="match status" value="1"/>
</dbReference>
<evidence type="ECO:0000256" key="4">
    <source>
        <dbReference type="ARBA" id="ARBA00022989"/>
    </source>
</evidence>
<name>A0ABM4D1Z9_HYDVU</name>
<comment type="similarity">
    <text evidence="7">Belongs to the G-protein coupled receptor 1 family.</text>
</comment>
<evidence type="ECO:0000256" key="1">
    <source>
        <dbReference type="ARBA" id="ARBA00004651"/>
    </source>
</evidence>
<feature type="transmembrane region" description="Helical" evidence="8">
    <location>
        <begin position="91"/>
        <end position="109"/>
    </location>
</feature>
<dbReference type="InterPro" id="IPR017452">
    <property type="entry name" value="GPCR_Rhodpsn_7TM"/>
</dbReference>
<keyword evidence="7" id="KW-0807">Transducer</keyword>
<feature type="transmembrane region" description="Helical" evidence="8">
    <location>
        <begin position="130"/>
        <end position="150"/>
    </location>
</feature>
<feature type="transmembrane region" description="Helical" evidence="8">
    <location>
        <begin position="284"/>
        <end position="305"/>
    </location>
</feature>
<gene>
    <name evidence="11" type="primary">LOC124806165</name>
</gene>
<evidence type="ECO:0000256" key="3">
    <source>
        <dbReference type="ARBA" id="ARBA00022692"/>
    </source>
</evidence>
<feature type="transmembrane region" description="Helical" evidence="8">
    <location>
        <begin position="50"/>
        <end position="71"/>
    </location>
</feature>
<keyword evidence="3 7" id="KW-0812">Transmembrane</keyword>
<keyword evidence="2" id="KW-1003">Cell membrane</keyword>
<proteinExistence type="inferred from homology"/>
<evidence type="ECO:0000256" key="7">
    <source>
        <dbReference type="RuleBase" id="RU000688"/>
    </source>
</evidence>
<dbReference type="GeneID" id="124806165"/>
<keyword evidence="5 8" id="KW-0472">Membrane</keyword>
<dbReference type="InterPro" id="IPR000276">
    <property type="entry name" value="GPCR_Rhodpsn"/>
</dbReference>
<dbReference type="CDD" id="cd00637">
    <property type="entry name" value="7tm_classA_rhodopsin-like"/>
    <property type="match status" value="1"/>
</dbReference>
<feature type="transmembrane region" description="Helical" evidence="8">
    <location>
        <begin position="14"/>
        <end position="38"/>
    </location>
</feature>
<dbReference type="PRINTS" id="PR00237">
    <property type="entry name" value="GPCRRHODOPSN"/>
</dbReference>
<dbReference type="PROSITE" id="PS00237">
    <property type="entry name" value="G_PROTEIN_RECEP_F1_1"/>
    <property type="match status" value="1"/>
</dbReference>
<protein>
    <submittedName>
        <fullName evidence="11">Adenosine receptor A3 isoform X2</fullName>
    </submittedName>
</protein>